<reference evidence="3" key="1">
    <citation type="submission" date="2017-10" db="EMBL/GenBank/DDBJ databases">
        <title>Rapid genome shrinkage in a self-fertile nematode reveals novel sperm competition proteins.</title>
        <authorList>
            <person name="Yin D."/>
            <person name="Schwarz E.M."/>
            <person name="Thomas C.G."/>
            <person name="Felde R.L."/>
            <person name="Korf I.F."/>
            <person name="Cutter A.D."/>
            <person name="Schartner C.M."/>
            <person name="Ralston E.J."/>
            <person name="Meyer B.J."/>
            <person name="Haag E.S."/>
        </authorList>
    </citation>
    <scope>NUCLEOTIDE SEQUENCE [LARGE SCALE GENOMIC DNA]</scope>
    <source>
        <strain evidence="3">JU1422</strain>
    </source>
</reference>
<proteinExistence type="predicted"/>
<evidence type="ECO:0000313" key="3">
    <source>
        <dbReference type="Proteomes" id="UP000230233"/>
    </source>
</evidence>
<dbReference type="PANTHER" id="PTHR22716">
    <property type="entry name" value="ETS CLASS TRANSCRIPTION FACTOR-RELATED-RELATED"/>
    <property type="match status" value="1"/>
</dbReference>
<feature type="domain" description="Lin-15A/B-like" evidence="1">
    <location>
        <begin position="171"/>
        <end position="239"/>
    </location>
</feature>
<evidence type="ECO:0000259" key="1">
    <source>
        <dbReference type="Pfam" id="PF25375"/>
    </source>
</evidence>
<dbReference type="Proteomes" id="UP000230233">
    <property type="component" value="Chromosome V"/>
</dbReference>
<dbReference type="EMBL" id="PDUG01000005">
    <property type="protein sequence ID" value="PIC29535.1"/>
    <property type="molecule type" value="Genomic_DNA"/>
</dbReference>
<comment type="caution">
    <text evidence="2">The sequence shown here is derived from an EMBL/GenBank/DDBJ whole genome shotgun (WGS) entry which is preliminary data.</text>
</comment>
<organism evidence="2 3">
    <name type="scientific">Caenorhabditis nigoni</name>
    <dbReference type="NCBI Taxonomy" id="1611254"/>
    <lineage>
        <taxon>Eukaryota</taxon>
        <taxon>Metazoa</taxon>
        <taxon>Ecdysozoa</taxon>
        <taxon>Nematoda</taxon>
        <taxon>Chromadorea</taxon>
        <taxon>Rhabditida</taxon>
        <taxon>Rhabditina</taxon>
        <taxon>Rhabditomorpha</taxon>
        <taxon>Rhabditoidea</taxon>
        <taxon>Rhabditidae</taxon>
        <taxon>Peloderinae</taxon>
        <taxon>Caenorhabditis</taxon>
    </lineage>
</organism>
<dbReference type="InterPro" id="IPR040129">
    <property type="entry name" value="Lin-15B-like"/>
</dbReference>
<evidence type="ECO:0000313" key="2">
    <source>
        <dbReference type="EMBL" id="PIC29535.1"/>
    </source>
</evidence>
<keyword evidence="3" id="KW-1185">Reference proteome</keyword>
<sequence>MDEAIVKEEVIDEDFNKNCEYVEVKQEEIEQKPGNLLEKDIETVPIDFFENNNSNGFREDIKSEPKESVSEFEKVLTEFNALNCRICQKRMPRISLKLIRSEASKFAIAEMFKVEGFMETNPTYVCVSHIQKIINDIDEKVKIPGNPSEHLMRLFIRKNRYLMKTIQSKRQVCQVCHMTKDLPKLFHIGSNCARIALMIGCLLLGTHSAKQAKSYIANKESITCYSHRQESIDMIFEHL</sequence>
<dbReference type="AlphaFoldDB" id="A0A2G5TQF9"/>
<dbReference type="PANTHER" id="PTHR22716:SF1">
    <property type="entry name" value="ETS CLASS TRANSCRIPTION FACTOR-RELATED"/>
    <property type="match status" value="1"/>
</dbReference>
<dbReference type="InterPro" id="IPR057432">
    <property type="entry name" value="Lin-15A/B-like_dom"/>
</dbReference>
<protein>
    <recommendedName>
        <fullName evidence="1">Lin-15A/B-like domain-containing protein</fullName>
    </recommendedName>
</protein>
<dbReference type="GO" id="GO:0040027">
    <property type="term" value="P:negative regulation of vulval development"/>
    <property type="evidence" value="ECO:0007669"/>
    <property type="project" value="InterPro"/>
</dbReference>
<gene>
    <name evidence="2" type="primary">Cnig_chr_V.g21087</name>
    <name evidence="2" type="ORF">B9Z55_021087</name>
</gene>
<accession>A0A2G5TQF9</accession>
<dbReference type="Pfam" id="PF25375">
    <property type="entry name" value="Lin-15B"/>
    <property type="match status" value="1"/>
</dbReference>
<name>A0A2G5TQF9_9PELO</name>